<evidence type="ECO:0000313" key="2">
    <source>
        <dbReference type="Proteomes" id="UP001634394"/>
    </source>
</evidence>
<keyword evidence="2" id="KW-1185">Reference proteome</keyword>
<evidence type="ECO:0000313" key="1">
    <source>
        <dbReference type="EMBL" id="KAL3867431.1"/>
    </source>
</evidence>
<name>A0ABD3W218_SINWO</name>
<feature type="non-terminal residue" evidence="1">
    <location>
        <position position="1"/>
    </location>
</feature>
<protein>
    <submittedName>
        <fullName evidence="1">Uncharacterized protein</fullName>
    </submittedName>
</protein>
<dbReference type="EMBL" id="JBJQND010000009">
    <property type="protein sequence ID" value="KAL3867431.1"/>
    <property type="molecule type" value="Genomic_DNA"/>
</dbReference>
<comment type="caution">
    <text evidence="1">The sequence shown here is derived from an EMBL/GenBank/DDBJ whole genome shotgun (WGS) entry which is preliminary data.</text>
</comment>
<reference evidence="1 2" key="1">
    <citation type="submission" date="2024-11" db="EMBL/GenBank/DDBJ databases">
        <title>Chromosome-level genome assembly of the freshwater bivalve Anodonta woodiana.</title>
        <authorList>
            <person name="Chen X."/>
        </authorList>
    </citation>
    <scope>NUCLEOTIDE SEQUENCE [LARGE SCALE GENOMIC DNA]</scope>
    <source>
        <strain evidence="1">MN2024</strain>
        <tissue evidence="1">Gills</tissue>
    </source>
</reference>
<dbReference type="AlphaFoldDB" id="A0ABD3W218"/>
<organism evidence="1 2">
    <name type="scientific">Sinanodonta woodiana</name>
    <name type="common">Chinese pond mussel</name>
    <name type="synonym">Anodonta woodiana</name>
    <dbReference type="NCBI Taxonomy" id="1069815"/>
    <lineage>
        <taxon>Eukaryota</taxon>
        <taxon>Metazoa</taxon>
        <taxon>Spiralia</taxon>
        <taxon>Lophotrochozoa</taxon>
        <taxon>Mollusca</taxon>
        <taxon>Bivalvia</taxon>
        <taxon>Autobranchia</taxon>
        <taxon>Heteroconchia</taxon>
        <taxon>Palaeoheterodonta</taxon>
        <taxon>Unionida</taxon>
        <taxon>Unionoidea</taxon>
        <taxon>Unionidae</taxon>
        <taxon>Unioninae</taxon>
        <taxon>Sinanodonta</taxon>
    </lineage>
</organism>
<accession>A0ABD3W218</accession>
<dbReference type="Proteomes" id="UP001634394">
    <property type="component" value="Unassembled WGS sequence"/>
</dbReference>
<sequence>NRIRDVLCMKKLGDDLFAIVGEENCQGNEKPTKVEECPPQPECEAEWFMTAWSE</sequence>
<proteinExistence type="predicted"/>
<gene>
    <name evidence="1" type="ORF">ACJMK2_044633</name>
</gene>
<feature type="non-terminal residue" evidence="1">
    <location>
        <position position="54"/>
    </location>
</feature>